<dbReference type="InterPro" id="IPR012338">
    <property type="entry name" value="Beta-lactam/transpept-like"/>
</dbReference>
<sequence length="362" mass="40697">MKHKFLFALSCLCSIVCYGQSPLDSLLRDQLKPEAEQPVHSISVYFENAGKVTQAAVGVDPHSGPVQNDYAFRIASATKPFVATIIMQLQEEGKLKLNDWLQTHLTFDSLQLWQGKDHTSQLRLIQLLQHRSGLADVLGDQREAFTQQLFADPQRQYDPQSILETFYALDLPQKAHFAPGEGWFYSDMNYVLLGMLIEKLEGVPLAASIRKRILDPLGMQHTYFEFYETPANPKPMVTPFVGPYDFSQINTSFDWAGGGLVSTHQDLALFIKGLFQGRLISEKSLGQMCDTQATGNTESPYGLGLYKVSYHGQEYFGHYGFYGTFIGYSPANQGLISYNVAQSGPHFNTYNLINQLLEHLND</sequence>
<dbReference type="Pfam" id="PF00144">
    <property type="entry name" value="Beta-lactamase"/>
    <property type="match status" value="1"/>
</dbReference>
<organism evidence="2 3">
    <name type="scientific">Sediminicola luteus</name>
    <dbReference type="NCBI Taxonomy" id="319238"/>
    <lineage>
        <taxon>Bacteria</taxon>
        <taxon>Pseudomonadati</taxon>
        <taxon>Bacteroidota</taxon>
        <taxon>Flavobacteriia</taxon>
        <taxon>Flavobacteriales</taxon>
        <taxon>Flavobacteriaceae</taxon>
        <taxon>Sediminicola</taxon>
    </lineage>
</organism>
<dbReference type="PANTHER" id="PTHR46825:SF7">
    <property type="entry name" value="D-ALANYL-D-ALANINE CARBOXYPEPTIDASE"/>
    <property type="match status" value="1"/>
</dbReference>
<dbReference type="OrthoDB" id="9793489at2"/>
<dbReference type="PANTHER" id="PTHR46825">
    <property type="entry name" value="D-ALANYL-D-ALANINE-CARBOXYPEPTIDASE/ENDOPEPTIDASE AMPH"/>
    <property type="match status" value="1"/>
</dbReference>
<dbReference type="EMBL" id="NBWU01000001">
    <property type="protein sequence ID" value="PCE66314.1"/>
    <property type="molecule type" value="Genomic_DNA"/>
</dbReference>
<evidence type="ECO:0000259" key="1">
    <source>
        <dbReference type="Pfam" id="PF00144"/>
    </source>
</evidence>
<dbReference type="InterPro" id="IPR001466">
    <property type="entry name" value="Beta-lactam-related"/>
</dbReference>
<name>A0A2A4GE87_9FLAO</name>
<dbReference type="SUPFAM" id="SSF56601">
    <property type="entry name" value="beta-lactamase/transpeptidase-like"/>
    <property type="match status" value="1"/>
</dbReference>
<accession>A0A2A4GE87</accession>
<evidence type="ECO:0000313" key="2">
    <source>
        <dbReference type="EMBL" id="PCE66314.1"/>
    </source>
</evidence>
<gene>
    <name evidence="2" type="ORF">B7P33_03175</name>
</gene>
<dbReference type="Gene3D" id="3.40.710.10">
    <property type="entry name" value="DD-peptidase/beta-lactamase superfamily"/>
    <property type="match status" value="1"/>
</dbReference>
<keyword evidence="3" id="KW-1185">Reference proteome</keyword>
<dbReference type="AlphaFoldDB" id="A0A2A4GE87"/>
<dbReference type="InterPro" id="IPR050491">
    <property type="entry name" value="AmpC-like"/>
</dbReference>
<reference evidence="2 3" key="1">
    <citation type="submission" date="2017-04" db="EMBL/GenBank/DDBJ databases">
        <title>A new member of the family Flavobacteriaceae isolated from ascidians.</title>
        <authorList>
            <person name="Chen L."/>
        </authorList>
    </citation>
    <scope>NUCLEOTIDE SEQUENCE [LARGE SCALE GENOMIC DNA]</scope>
    <source>
        <strain evidence="2 3">HQA918</strain>
    </source>
</reference>
<evidence type="ECO:0000313" key="3">
    <source>
        <dbReference type="Proteomes" id="UP000219559"/>
    </source>
</evidence>
<dbReference type="Proteomes" id="UP000219559">
    <property type="component" value="Unassembled WGS sequence"/>
</dbReference>
<proteinExistence type="predicted"/>
<dbReference type="RefSeq" id="WP_097441836.1">
    <property type="nucleotide sequence ID" value="NZ_NBWU01000001.1"/>
</dbReference>
<feature type="domain" description="Beta-lactamase-related" evidence="1">
    <location>
        <begin position="38"/>
        <end position="345"/>
    </location>
</feature>
<comment type="caution">
    <text evidence="2">The sequence shown here is derived from an EMBL/GenBank/DDBJ whole genome shotgun (WGS) entry which is preliminary data.</text>
</comment>
<protein>
    <recommendedName>
        <fullName evidence="1">Beta-lactamase-related domain-containing protein</fullName>
    </recommendedName>
</protein>